<dbReference type="SUPFAM" id="SSF54534">
    <property type="entry name" value="FKBP-like"/>
    <property type="match status" value="1"/>
</dbReference>
<keyword evidence="3" id="KW-0251">Elongation factor</keyword>
<dbReference type="InterPro" id="IPR029462">
    <property type="entry name" value="Rnk_N"/>
</dbReference>
<dbReference type="PIRSF" id="PIRSF006092">
    <property type="entry name" value="GreA_GreB"/>
    <property type="match status" value="1"/>
</dbReference>
<organism evidence="3 4">
    <name type="scientific">Pontibacter indicus</name>
    <dbReference type="NCBI Taxonomy" id="1317125"/>
    <lineage>
        <taxon>Bacteria</taxon>
        <taxon>Pseudomonadati</taxon>
        <taxon>Bacteroidota</taxon>
        <taxon>Cytophagia</taxon>
        <taxon>Cytophagales</taxon>
        <taxon>Hymenobacteraceae</taxon>
        <taxon>Pontibacter</taxon>
    </lineage>
</organism>
<dbReference type="RefSeq" id="WP_076666426.1">
    <property type="nucleotide sequence ID" value="NZ_FTPP01000001.1"/>
</dbReference>
<dbReference type="PANTHER" id="PTHR30437">
    <property type="entry name" value="TRANSCRIPTION ELONGATION FACTOR GREA"/>
    <property type="match status" value="1"/>
</dbReference>
<feature type="domain" description="Transcription elongation factor GreA/GreB C-terminal" evidence="1">
    <location>
        <begin position="52"/>
        <end position="126"/>
    </location>
</feature>
<dbReference type="NCBIfam" id="NF004396">
    <property type="entry name" value="PRK05753.1"/>
    <property type="match status" value="1"/>
</dbReference>
<dbReference type="InterPro" id="IPR023459">
    <property type="entry name" value="Tscrpt_elong_fac_GreA/B_fam"/>
</dbReference>
<dbReference type="AlphaFoldDB" id="A0A1R3WUR5"/>
<dbReference type="InterPro" id="IPR036953">
    <property type="entry name" value="GreA/GreB_C_sf"/>
</dbReference>
<evidence type="ECO:0000259" key="1">
    <source>
        <dbReference type="Pfam" id="PF01272"/>
    </source>
</evidence>
<dbReference type="GO" id="GO:0006354">
    <property type="term" value="P:DNA-templated transcription elongation"/>
    <property type="evidence" value="ECO:0007669"/>
    <property type="project" value="TreeGrafter"/>
</dbReference>
<accession>A0A1R3WUR5</accession>
<dbReference type="EMBL" id="FTPP01000001">
    <property type="protein sequence ID" value="SIT82193.1"/>
    <property type="molecule type" value="Genomic_DNA"/>
</dbReference>
<dbReference type="GO" id="GO:0003746">
    <property type="term" value="F:translation elongation factor activity"/>
    <property type="evidence" value="ECO:0007669"/>
    <property type="project" value="UniProtKB-KW"/>
</dbReference>
<dbReference type="GO" id="GO:0032784">
    <property type="term" value="P:regulation of DNA-templated transcription elongation"/>
    <property type="evidence" value="ECO:0007669"/>
    <property type="project" value="InterPro"/>
</dbReference>
<dbReference type="PANTHER" id="PTHR30437:SF5">
    <property type="entry name" value="REGULATOR OF NUCLEOSIDE DIPHOSPHATE KINASE"/>
    <property type="match status" value="1"/>
</dbReference>
<dbReference type="STRING" id="1317125.SAMN05444128_1078"/>
<dbReference type="GO" id="GO:0003677">
    <property type="term" value="F:DNA binding"/>
    <property type="evidence" value="ECO:0007669"/>
    <property type="project" value="InterPro"/>
</dbReference>
<protein>
    <submittedName>
        <fullName evidence="3">GreA/GreB family elongation factor</fullName>
    </submittedName>
</protein>
<dbReference type="Gene3D" id="3.10.50.30">
    <property type="entry name" value="Transcription elongation factor, GreA/GreB, C-terminal domain"/>
    <property type="match status" value="1"/>
</dbReference>
<dbReference type="GO" id="GO:0070063">
    <property type="term" value="F:RNA polymerase binding"/>
    <property type="evidence" value="ECO:0007669"/>
    <property type="project" value="InterPro"/>
</dbReference>
<sequence>MEENVIYLTEQDYKRLIELIQQQRQGPGMQANIAKLGEELKRAKRVASEEIPAEVVTMNSTVLLRDLKSGNELEITLVYPRDADVNARKISILAPVGTAIIGCKEGDEIEWPVPSGTINYKIEKVTFQPEASGNYAL</sequence>
<gene>
    <name evidence="3" type="ORF">SAMN05444128_1078</name>
</gene>
<dbReference type="Pfam" id="PF01272">
    <property type="entry name" value="GreA_GreB"/>
    <property type="match status" value="1"/>
</dbReference>
<dbReference type="Proteomes" id="UP000187181">
    <property type="component" value="Unassembled WGS sequence"/>
</dbReference>
<feature type="domain" description="Regulator of nucleoside diphosphate kinase N-terminal" evidence="2">
    <location>
        <begin position="6"/>
        <end position="46"/>
    </location>
</feature>
<dbReference type="Pfam" id="PF14760">
    <property type="entry name" value="Rnk_N"/>
    <property type="match status" value="1"/>
</dbReference>
<evidence type="ECO:0000313" key="3">
    <source>
        <dbReference type="EMBL" id="SIT82193.1"/>
    </source>
</evidence>
<keyword evidence="4" id="KW-1185">Reference proteome</keyword>
<proteinExistence type="predicted"/>
<keyword evidence="3" id="KW-0648">Protein biosynthesis</keyword>
<dbReference type="InterPro" id="IPR001437">
    <property type="entry name" value="Tscrpt_elong_fac_GreA/B_C"/>
</dbReference>
<dbReference type="OrthoDB" id="192847at2"/>
<reference evidence="4" key="1">
    <citation type="submission" date="2017-01" db="EMBL/GenBank/DDBJ databases">
        <authorList>
            <person name="Varghese N."/>
            <person name="Submissions S."/>
        </authorList>
    </citation>
    <scope>NUCLEOTIDE SEQUENCE [LARGE SCALE GENOMIC DNA]</scope>
    <source>
        <strain evidence="4">LP100</strain>
    </source>
</reference>
<name>A0A1R3WUR5_9BACT</name>
<evidence type="ECO:0000313" key="4">
    <source>
        <dbReference type="Proteomes" id="UP000187181"/>
    </source>
</evidence>
<evidence type="ECO:0000259" key="2">
    <source>
        <dbReference type="Pfam" id="PF14760"/>
    </source>
</evidence>